<feature type="transmembrane region" description="Helical" evidence="1">
    <location>
        <begin position="12"/>
        <end position="31"/>
    </location>
</feature>
<keyword evidence="1" id="KW-1133">Transmembrane helix</keyword>
<feature type="transmembrane region" description="Helical" evidence="1">
    <location>
        <begin position="135"/>
        <end position="155"/>
    </location>
</feature>
<reference evidence="2" key="2">
    <citation type="submission" date="2021-04" db="EMBL/GenBank/DDBJ databases">
        <authorList>
            <person name="Gilroy R."/>
        </authorList>
    </citation>
    <scope>NUCLEOTIDE SEQUENCE</scope>
    <source>
        <strain evidence="2">CHK178-16964</strain>
    </source>
</reference>
<dbReference type="AlphaFoldDB" id="A0A9D2HGL0"/>
<feature type="transmembrane region" description="Helical" evidence="1">
    <location>
        <begin position="323"/>
        <end position="341"/>
    </location>
</feature>
<proteinExistence type="predicted"/>
<feature type="transmembrane region" description="Helical" evidence="1">
    <location>
        <begin position="83"/>
        <end position="105"/>
    </location>
</feature>
<sequence>MEKKERQLLGTEYLLALAVFLLLGFFVNAGIRTDGYSGDDLYLWYCYGRETLPEYIFPLGGTKFRLVFNVLSYLELWLLGPNIHLTVAVNIVLNAFVALFIFHCARVISGRVLVAMFAGLAYMLSHFSYYQISQAYGLMETVALWGAFFVLYLLYRYMEKEDGHREFILACVLYIFTCLTHERFMVLTVTMITAVILKQAVMKRTAAGKREYVLILWAIGALAVISAIRFLTMGSLAPAGTGGTNVADTFSFSQALDFAFSNVFYVFGINAGPGHLCGVEWVNVPRKIKLLVACMDLALALIVVLAIKVSWKKKRSREYISKAVLILSFLAMCIGAASSTIRVEMRWIYVTYAGALFFLVFLYKILDMEGSRRVRIAGSLCMILYFLLLVPVELYYRSNYGGLYYWPTQLRANSLAEETYGTYGDAIFGSEIKIIGNHFKLDDYIIDTFWKPFRTDESQQTPKVTIIDSLEEAGMITDKENIYVLKEDKVLQRYVDVTPLLKIEKFKAIYGYYEDGWMDQEARVDVFTGTSGEIRMDCYYPRDLKGGETVTISSEGEILATYELTDQHPVIIFPAPAMETYVPLEISMNFYVEDAEEEPRGETPMSMMVTFTAE</sequence>
<evidence type="ECO:0000313" key="2">
    <source>
        <dbReference type="EMBL" id="HJA70482.1"/>
    </source>
</evidence>
<keyword evidence="1" id="KW-0812">Transmembrane</keyword>
<evidence type="ECO:0000313" key="3">
    <source>
        <dbReference type="Proteomes" id="UP000823900"/>
    </source>
</evidence>
<dbReference type="EMBL" id="DWZA01000024">
    <property type="protein sequence ID" value="HJA70482.1"/>
    <property type="molecule type" value="Genomic_DNA"/>
</dbReference>
<evidence type="ECO:0000256" key="1">
    <source>
        <dbReference type="SAM" id="Phobius"/>
    </source>
</evidence>
<organism evidence="2 3">
    <name type="scientific">Candidatus Lachnoclostridium stercoravium</name>
    <dbReference type="NCBI Taxonomy" id="2838633"/>
    <lineage>
        <taxon>Bacteria</taxon>
        <taxon>Bacillati</taxon>
        <taxon>Bacillota</taxon>
        <taxon>Clostridia</taxon>
        <taxon>Lachnospirales</taxon>
        <taxon>Lachnospiraceae</taxon>
    </lineage>
</organism>
<dbReference type="Proteomes" id="UP000823900">
    <property type="component" value="Unassembled WGS sequence"/>
</dbReference>
<feature type="transmembrane region" description="Helical" evidence="1">
    <location>
        <begin position="347"/>
        <end position="366"/>
    </location>
</feature>
<feature type="transmembrane region" description="Helical" evidence="1">
    <location>
        <begin position="378"/>
        <end position="396"/>
    </location>
</feature>
<feature type="transmembrane region" description="Helical" evidence="1">
    <location>
        <begin position="290"/>
        <end position="311"/>
    </location>
</feature>
<comment type="caution">
    <text evidence="2">The sequence shown here is derived from an EMBL/GenBank/DDBJ whole genome shotgun (WGS) entry which is preliminary data.</text>
</comment>
<feature type="transmembrane region" description="Helical" evidence="1">
    <location>
        <begin position="112"/>
        <end position="129"/>
    </location>
</feature>
<gene>
    <name evidence="2" type="ORF">IAA07_02740</name>
</gene>
<feature type="transmembrane region" description="Helical" evidence="1">
    <location>
        <begin position="212"/>
        <end position="231"/>
    </location>
</feature>
<reference evidence="2" key="1">
    <citation type="journal article" date="2021" name="PeerJ">
        <title>Extensive microbial diversity within the chicken gut microbiome revealed by metagenomics and culture.</title>
        <authorList>
            <person name="Gilroy R."/>
            <person name="Ravi A."/>
            <person name="Getino M."/>
            <person name="Pursley I."/>
            <person name="Horton D.L."/>
            <person name="Alikhan N.F."/>
            <person name="Baker D."/>
            <person name="Gharbi K."/>
            <person name="Hall N."/>
            <person name="Watson M."/>
            <person name="Adriaenssens E.M."/>
            <person name="Foster-Nyarko E."/>
            <person name="Jarju S."/>
            <person name="Secka A."/>
            <person name="Antonio M."/>
            <person name="Oren A."/>
            <person name="Chaudhuri R.R."/>
            <person name="La Ragione R."/>
            <person name="Hildebrand F."/>
            <person name="Pallen M.J."/>
        </authorList>
    </citation>
    <scope>NUCLEOTIDE SEQUENCE</scope>
    <source>
        <strain evidence="2">CHK178-16964</strain>
    </source>
</reference>
<accession>A0A9D2HGL0</accession>
<protein>
    <submittedName>
        <fullName evidence="2">Uncharacterized protein</fullName>
    </submittedName>
</protein>
<name>A0A9D2HGL0_9FIRM</name>
<keyword evidence="1" id="KW-0472">Membrane</keyword>